<evidence type="ECO:0000256" key="12">
    <source>
        <dbReference type="ARBA" id="ARBA00057585"/>
    </source>
</evidence>
<evidence type="ECO:0000256" key="3">
    <source>
        <dbReference type="ARBA" id="ARBA00022448"/>
    </source>
</evidence>
<evidence type="ECO:0000259" key="18">
    <source>
        <dbReference type="Pfam" id="PF04053"/>
    </source>
</evidence>
<evidence type="ECO:0000256" key="6">
    <source>
        <dbReference type="ARBA" id="ARBA00022737"/>
    </source>
</evidence>
<dbReference type="GO" id="GO:0006888">
    <property type="term" value="P:endoplasmic reticulum to Golgi vesicle-mediated transport"/>
    <property type="evidence" value="ECO:0007669"/>
    <property type="project" value="InterPro"/>
</dbReference>
<keyword evidence="4 15" id="KW-0963">Cytoplasm</keyword>
<feature type="domain" description="COPA/B TPR" evidence="20">
    <location>
        <begin position="637"/>
        <end position="780"/>
    </location>
</feature>
<dbReference type="PROSITE" id="PS50082">
    <property type="entry name" value="WD_REPEATS_2"/>
    <property type="match status" value="5"/>
</dbReference>
<dbReference type="SUPFAM" id="SSF50978">
    <property type="entry name" value="WD40 repeat-like"/>
    <property type="match status" value="1"/>
</dbReference>
<dbReference type="AlphaFoldDB" id="A0A6A7FQ53"/>
<dbReference type="PRINTS" id="PR00320">
    <property type="entry name" value="GPROTEINBRPT"/>
</dbReference>
<dbReference type="Pfam" id="PF23953">
    <property type="entry name" value="TPR_COPA_B"/>
    <property type="match status" value="1"/>
</dbReference>
<dbReference type="Pfam" id="PF04053">
    <property type="entry name" value="B-prop_COPA_B_2nd"/>
    <property type="match status" value="1"/>
</dbReference>
<keyword evidence="5 16" id="KW-0853">WD repeat</keyword>
<dbReference type="GO" id="GO:0006891">
    <property type="term" value="P:intra-Golgi vesicle-mediated transport"/>
    <property type="evidence" value="ECO:0007669"/>
    <property type="project" value="TreeGrafter"/>
</dbReference>
<dbReference type="PROSITE" id="PS00678">
    <property type="entry name" value="WD_REPEATS_1"/>
    <property type="match status" value="1"/>
</dbReference>
<dbReference type="InterPro" id="IPR015943">
    <property type="entry name" value="WD40/YVTN_repeat-like_dom_sf"/>
</dbReference>
<feature type="region of interest" description="Disordered" evidence="17">
    <location>
        <begin position="854"/>
        <end position="936"/>
    </location>
</feature>
<dbReference type="GO" id="GO:0006890">
    <property type="term" value="P:retrograde vesicle-mediated transport, Golgi to endoplasmic reticulum"/>
    <property type="evidence" value="ECO:0007669"/>
    <property type="project" value="TreeGrafter"/>
</dbReference>
<dbReference type="InterPro" id="IPR050844">
    <property type="entry name" value="Coatomer_complex_subunit"/>
</dbReference>
<dbReference type="InterPro" id="IPR020472">
    <property type="entry name" value="WD40_PAC1"/>
</dbReference>
<dbReference type="PANTHER" id="PTHR19876">
    <property type="entry name" value="COATOMER"/>
    <property type="match status" value="1"/>
</dbReference>
<evidence type="ECO:0000256" key="8">
    <source>
        <dbReference type="ARBA" id="ARBA00022927"/>
    </source>
</evidence>
<dbReference type="Gene3D" id="2.130.10.10">
    <property type="entry name" value="YVTN repeat-like/Quinoprotein amine dehydrogenase"/>
    <property type="match status" value="1"/>
</dbReference>
<keyword evidence="6" id="KW-0677">Repeat</keyword>
<comment type="function">
    <text evidence="12">Xenin stimulates exocrine pancreatic secretion. It inhibits pentagastrin-stimulated secretion of acid, to induce exocrine pancreatic secretion and to affect small and large intestinal motility. In the gut, xenin interacts with the neurotensin receptor.</text>
</comment>
<evidence type="ECO:0000259" key="19">
    <source>
        <dbReference type="Pfam" id="PF06957"/>
    </source>
</evidence>
<dbReference type="GO" id="GO:0030126">
    <property type="term" value="C:COPI vesicle coat"/>
    <property type="evidence" value="ECO:0007669"/>
    <property type="project" value="UniProtKB-UniRule"/>
</dbReference>
<evidence type="ECO:0000256" key="5">
    <source>
        <dbReference type="ARBA" id="ARBA00022574"/>
    </source>
</evidence>
<dbReference type="InterPro" id="IPR010714">
    <property type="entry name" value="Coatomer_asu_C"/>
</dbReference>
<evidence type="ECO:0000256" key="7">
    <source>
        <dbReference type="ARBA" id="ARBA00022892"/>
    </source>
</evidence>
<evidence type="ECO:0000256" key="16">
    <source>
        <dbReference type="PROSITE-ProRule" id="PRU00221"/>
    </source>
</evidence>
<dbReference type="FunFam" id="1.25.40.470:FF:000002">
    <property type="entry name" value="Coatomer subunit alpha"/>
    <property type="match status" value="1"/>
</dbReference>
<evidence type="ECO:0000256" key="14">
    <source>
        <dbReference type="ARBA" id="ARBA00073979"/>
    </source>
</evidence>
<dbReference type="FunFam" id="2.130.10.10:FF:000010">
    <property type="entry name" value="Coatomer subunit alpha"/>
    <property type="match status" value="1"/>
</dbReference>
<dbReference type="Pfam" id="PF00400">
    <property type="entry name" value="WD40"/>
    <property type="match status" value="5"/>
</dbReference>
<organism evidence="21">
    <name type="scientific">Hirondellea gigas</name>
    <dbReference type="NCBI Taxonomy" id="1518452"/>
    <lineage>
        <taxon>Eukaryota</taxon>
        <taxon>Metazoa</taxon>
        <taxon>Ecdysozoa</taxon>
        <taxon>Arthropoda</taxon>
        <taxon>Crustacea</taxon>
        <taxon>Multicrustacea</taxon>
        <taxon>Malacostraca</taxon>
        <taxon>Eumalacostraca</taxon>
        <taxon>Peracarida</taxon>
        <taxon>Amphipoda</taxon>
        <taxon>Amphilochidea</taxon>
        <taxon>Lysianassida</taxon>
        <taxon>Lysianassidira</taxon>
        <taxon>Lysianassoidea</taxon>
        <taxon>Lysianassidae</taxon>
        <taxon>Hirondellea</taxon>
    </lineage>
</organism>
<sequence length="1242" mass="141051">MLIKFETKSNRVKGLAFHHKRPWILASLHNGVIQLYDYRMEVLVEKFEEHDGPVRGVDFHFSQPLFVSGGDDYKIKVWNYNLHRCLFQLVGHTDYIRSVKFHHEAPWILSASDDQTLRIWNWQNRTCLSVLTGHNHYVMCGEFHPTEDLVLSASLDESVRVWDISGLRKRSSQNLFHQDFRPGAQELFGGSHDVTVKHILEGHSRGVNWACFHKTMPLIVSGADDREVKLWRMSESKAFIVDTMRGHTNNVSCVIFHPKRELIVSNSEDKSVRVWDISKQNRTQTFRRVNDRYWILAAHPKLNLLAAGHDNGFIVFKLERERPAYDVFNHLFYYKDRYVRRYDFQSGKDVPLMTTRRVGNFAQNSGSNPRTLLYNSANTNQHNIIVITTADQGTYDLYVFAKSRDRDVDQRTTESPSPLRGVGKSVAFVSRNRFAVLDRDHLQISLKNLSNETKKKLRLPVTTVNHIFPAGMQRLLLRCPDRLILYDTATAHQINELVTPGRFPVKYVVWSEKHEFCAILSKYTLFIADNNLQQLCLISETSRVKSGSWDPAGAFIYTTQNHIKYCLPSGESGIVRTLNVPVYVTMVRGSTMYALDREWNPVVIEIENTEYAFKIALGSRNYPEVARIIKSNKLVGESIISYLLKNDFAEGALHFKQDPKTKFSLAIECGNIESALECAEELNSTDCWQKLGTEALRQGLQKVVENALVKTGNLEHLSFLYFITGNLPNMRKMLTISECKDDPMSQFHNALFLGDVETRIKVLKSTGYPQLAYLTAKTHNLVDQMNELKQDLGDREMQIPDVSKATLLQPPIPILQNEGWPKLEVPKGVLTAQYFHDLEVEQNIDAKQQEIDRDTLGFNVDEPTEDVEEDDESWKWGDDMDITSPKGDKDPDEEAGNSDIGDWSDGGEYSAKDSDGPLDDFFMPNAGPPSRQQWMQNSPPVADIVASGSFDIAMVALNRQFGIVNFDPLKPYFLKVRSCAQIQLQLLPNTTAIESALLRSSSPSLPLIGFTFQHCFEILDACYKDVTAGKNEKAIAAFKDVLYTLPLLSTDSSEQLKEILDMLKICREYVTALRLLKQRKQESDPVKQMELACYFTLCSLQPIHIYIGLLHAVKLGRKIENYRTTAVLCRRLLELAISIELPANLQKPIRQVKELLKVCEKKNTDAHELTVSLRAGSEVLCCSSFQSIAQNKRISCPYCDSNFDADCHGRLCLTCNLSIIGNQAPGFSQKAGGGRSGGSGRW</sequence>
<feature type="repeat" description="WD" evidence="16">
    <location>
        <begin position="200"/>
        <end position="241"/>
    </location>
</feature>
<dbReference type="InterPro" id="IPR047312">
    <property type="entry name" value="Coatomer_alpha_WD-assoc_reg"/>
</dbReference>
<dbReference type="InterPro" id="IPR036322">
    <property type="entry name" value="WD40_repeat_dom_sf"/>
</dbReference>
<evidence type="ECO:0000256" key="10">
    <source>
        <dbReference type="ARBA" id="ARBA00023136"/>
    </source>
</evidence>
<dbReference type="EMBL" id="IACT01001369">
    <property type="protein sequence ID" value="LAC20721.1"/>
    <property type="molecule type" value="mRNA"/>
</dbReference>
<comment type="function">
    <text evidence="11">The coatomer is a cytosolic protein complex that binds to dilysine motifs and reversibly associates with Golgi non-clathrin-coated vesicles, which further mediate biosynthetic protein transport from the ER, via the Golgi up to the trans Golgi network. Coatomer complex is required for budding from Golgi membranes, and is essential for the retrograde Golgi-to-ER transport of dilysine-tagged proteins. In mammals, the coatomer can only be recruited by membranes associated to ADP-ribosylation factors (ARFs), which are small GTP-binding proteins; the complex also influences the Golgi structural integrity, as well as the processing, activity, and endocytic recycling of LDL receptors.</text>
</comment>
<dbReference type="SMART" id="SM00320">
    <property type="entry name" value="WD40"/>
    <property type="match status" value="7"/>
</dbReference>
<dbReference type="Gene3D" id="1.25.40.470">
    <property type="match status" value="1"/>
</dbReference>
<feature type="repeat" description="WD" evidence="16">
    <location>
        <begin position="89"/>
        <end position="130"/>
    </location>
</feature>
<feature type="repeat" description="WD" evidence="16">
    <location>
        <begin position="244"/>
        <end position="285"/>
    </location>
</feature>
<proteinExistence type="evidence at transcript level"/>
<keyword evidence="7 15" id="KW-0931">ER-Golgi transport</keyword>
<evidence type="ECO:0000256" key="2">
    <source>
        <dbReference type="ARBA" id="ARBA00004347"/>
    </source>
</evidence>
<evidence type="ECO:0000256" key="13">
    <source>
        <dbReference type="ARBA" id="ARBA00062633"/>
    </source>
</evidence>
<dbReference type="GO" id="GO:0000139">
    <property type="term" value="C:Golgi membrane"/>
    <property type="evidence" value="ECO:0007669"/>
    <property type="project" value="UniProtKB-SubCell"/>
</dbReference>
<evidence type="ECO:0000313" key="21">
    <source>
        <dbReference type="EMBL" id="LAC20721.1"/>
    </source>
</evidence>
<evidence type="ECO:0000256" key="11">
    <source>
        <dbReference type="ARBA" id="ARBA00024791"/>
    </source>
</evidence>
<reference evidence="21" key="1">
    <citation type="submission" date="2017-11" db="EMBL/GenBank/DDBJ databases">
        <title>The sensing device of the deep-sea amphipod.</title>
        <authorList>
            <person name="Kobayashi H."/>
            <person name="Nagahama T."/>
            <person name="Arai W."/>
            <person name="Sasagawa Y."/>
            <person name="Umeda M."/>
            <person name="Hayashi T."/>
            <person name="Nikaido I."/>
            <person name="Watanabe H."/>
            <person name="Oguri K."/>
            <person name="Kitazato H."/>
            <person name="Fujioka K."/>
            <person name="Kido Y."/>
            <person name="Takami H."/>
        </authorList>
    </citation>
    <scope>NUCLEOTIDE SEQUENCE</scope>
    <source>
        <tissue evidence="21">Whole body</tissue>
    </source>
</reference>
<feature type="domain" description="Coatomer alpha subunit C-terminal" evidence="19">
    <location>
        <begin position="867"/>
        <end position="1227"/>
    </location>
</feature>
<dbReference type="GO" id="GO:0005198">
    <property type="term" value="F:structural molecule activity"/>
    <property type="evidence" value="ECO:0007669"/>
    <property type="project" value="InterPro"/>
</dbReference>
<evidence type="ECO:0000259" key="20">
    <source>
        <dbReference type="Pfam" id="PF23953"/>
    </source>
</evidence>
<dbReference type="InterPro" id="IPR006692">
    <property type="entry name" value="Beta-prop_COPA/B_2nd"/>
</dbReference>
<accession>A0A6A7FQ53</accession>
<dbReference type="InterPro" id="IPR056176">
    <property type="entry name" value="TPR_COPA_B"/>
</dbReference>
<comment type="subunit">
    <text evidence="13">Oligomeric complex that consists of at least the alpha, beta, beta', gamma, delta, epsilon and zeta subunits. Interacts with SCYL1. Interacts with JAGN1. Interacts with TMEM41B. Interacts with SVEP1. Probably interacts with PEX11A.</text>
</comment>
<protein>
    <recommendedName>
        <fullName evidence="14 15">Coatomer subunit alpha</fullName>
    </recommendedName>
</protein>
<feature type="compositionally biased region" description="Acidic residues" evidence="17">
    <location>
        <begin position="862"/>
        <end position="872"/>
    </location>
</feature>
<dbReference type="PIRSF" id="PIRSF003354">
    <property type="entry name" value="Coatomer_alpha_subunit"/>
    <property type="match status" value="1"/>
</dbReference>
<dbReference type="InterPro" id="IPR001680">
    <property type="entry name" value="WD40_rpt"/>
</dbReference>
<dbReference type="Pfam" id="PF06957">
    <property type="entry name" value="COPI_C"/>
    <property type="match status" value="1"/>
</dbReference>
<name>A0A6A7FQ53_9CRUS</name>
<dbReference type="CDD" id="cd00200">
    <property type="entry name" value="WD40"/>
    <property type="match status" value="1"/>
</dbReference>
<evidence type="ECO:0000256" key="9">
    <source>
        <dbReference type="ARBA" id="ARBA00023034"/>
    </source>
</evidence>
<keyword evidence="8 15" id="KW-0653">Protein transport</keyword>
<dbReference type="CDD" id="cd22948">
    <property type="entry name" value="Coatomer_WDAD_alpha"/>
    <property type="match status" value="1"/>
</dbReference>
<feature type="repeat" description="WD" evidence="16">
    <location>
        <begin position="131"/>
        <end position="172"/>
    </location>
</feature>
<dbReference type="PROSITE" id="PS50294">
    <property type="entry name" value="WD_REPEATS_REGION"/>
    <property type="match status" value="5"/>
</dbReference>
<keyword evidence="9 15" id="KW-0333">Golgi apparatus</keyword>
<dbReference type="InterPro" id="IPR019775">
    <property type="entry name" value="WD40_repeat_CS"/>
</dbReference>
<evidence type="ECO:0000256" key="15">
    <source>
        <dbReference type="PIRNR" id="PIRNR003354"/>
    </source>
</evidence>
<evidence type="ECO:0000256" key="17">
    <source>
        <dbReference type="SAM" id="MobiDB-lite"/>
    </source>
</evidence>
<feature type="repeat" description="WD" evidence="16">
    <location>
        <begin position="47"/>
        <end position="79"/>
    </location>
</feature>
<keyword evidence="3 15" id="KW-0813">Transport</keyword>
<evidence type="ECO:0000256" key="1">
    <source>
        <dbReference type="ARBA" id="ARBA00004255"/>
    </source>
</evidence>
<comment type="subcellular location">
    <subcellularLocation>
        <location evidence="15">Cytoplasm</location>
    </subcellularLocation>
    <subcellularLocation>
        <location evidence="1 15">Golgi apparatus membrane</location>
        <topology evidence="1 15">Peripheral membrane protein</topology>
        <orientation evidence="1">Cytoplasmic side</orientation>
    </subcellularLocation>
    <subcellularLocation>
        <location evidence="2">Cytoplasmic vesicle</location>
        <location evidence="2">COPI-coated vesicle membrane</location>
        <topology evidence="2">Peripheral membrane protein</topology>
        <orientation evidence="2">Cytoplasmic side</orientation>
    </subcellularLocation>
</comment>
<evidence type="ECO:0000256" key="4">
    <source>
        <dbReference type="ARBA" id="ARBA00022490"/>
    </source>
</evidence>
<dbReference type="GO" id="GO:0006886">
    <property type="term" value="P:intracellular protein transport"/>
    <property type="evidence" value="ECO:0007669"/>
    <property type="project" value="UniProtKB-UniRule"/>
</dbReference>
<dbReference type="InterPro" id="IPR016391">
    <property type="entry name" value="Coatomer_asu"/>
</dbReference>
<feature type="domain" description="COPA/B second beta-propeller" evidence="18">
    <location>
        <begin position="338"/>
        <end position="596"/>
    </location>
</feature>
<keyword evidence="10 15" id="KW-0472">Membrane</keyword>
<dbReference type="PANTHER" id="PTHR19876:SF1">
    <property type="entry name" value="COATOMER SUBUNIT ALPHA"/>
    <property type="match status" value="1"/>
</dbReference>